<feature type="domain" description="CHK kinase-like" evidence="1">
    <location>
        <begin position="137"/>
        <end position="328"/>
    </location>
</feature>
<dbReference type="Gene3D" id="3.90.1200.10">
    <property type="match status" value="1"/>
</dbReference>
<gene>
    <name evidence="2" type="ORF">APICC_07097</name>
</gene>
<accession>A0A2A3ETJ0</accession>
<dbReference type="Proteomes" id="UP000242457">
    <property type="component" value="Unassembled WGS sequence"/>
</dbReference>
<dbReference type="AlphaFoldDB" id="A0A2A3ETJ0"/>
<dbReference type="OrthoDB" id="191037at2759"/>
<protein>
    <recommendedName>
        <fullName evidence="1">CHK kinase-like domain-containing protein</fullName>
    </recommendedName>
</protein>
<dbReference type="InterPro" id="IPR015897">
    <property type="entry name" value="CHK_kinase-like"/>
</dbReference>
<dbReference type="SUPFAM" id="SSF56112">
    <property type="entry name" value="Protein kinase-like (PK-like)"/>
    <property type="match status" value="1"/>
</dbReference>
<evidence type="ECO:0000313" key="2">
    <source>
        <dbReference type="EMBL" id="PBC34814.1"/>
    </source>
</evidence>
<keyword evidence="3" id="KW-1185">Reference proteome</keyword>
<dbReference type="EMBL" id="KZ288186">
    <property type="protein sequence ID" value="PBC34814.1"/>
    <property type="molecule type" value="Genomic_DNA"/>
</dbReference>
<dbReference type="SMART" id="SM00587">
    <property type="entry name" value="CHK"/>
    <property type="match status" value="1"/>
</dbReference>
<dbReference type="PANTHER" id="PTHR11012">
    <property type="entry name" value="PROTEIN KINASE-LIKE DOMAIN-CONTAINING"/>
    <property type="match status" value="1"/>
</dbReference>
<sequence>MSPSIESFPIQKLDTLLAQTLGNNIQIKHVEWKLLNAPGENYGSDMLAINVIVTRSPKNTEETLNLVAKLPPTSAFLLDLFNSPVSFKKEIQFYNSMAKEFMKLQIESGMNDSQLVPKFYGGRLGLNPDKFDGQAVILLENLKCNGYITEDRIFGLDKKHTEFAIKCLAKMHALVIALKLKKPQLYNNIVTELLIEITNETTEKCLNDMIQKILIDLQNMEEIKPYMDNIKKSMEYCKEQSEKSKKVEEPWGTMIHNDFWVNNMMFKHDEQGEIIDMKIVDFQLNIYDYGVKDLIFFLISSANKDTLDNELDYMLDLYYSFFIKDLKALNIDISKFPKEKYDEIVNHCSILKLNQCLMMTQVIQAPRTNKNLDTKVTNFDTEMKPDEIFKDQSNNVIYKQKLSCIVTLFHKKGWLLK</sequence>
<reference evidence="2 3" key="1">
    <citation type="submission" date="2014-07" db="EMBL/GenBank/DDBJ databases">
        <title>Genomic and transcriptomic analysis on Apis cerana provide comprehensive insights into honey bee biology.</title>
        <authorList>
            <person name="Diao Q."/>
            <person name="Sun L."/>
            <person name="Zheng H."/>
            <person name="Zheng H."/>
            <person name="Xu S."/>
            <person name="Wang S."/>
            <person name="Zeng Z."/>
            <person name="Hu F."/>
            <person name="Su S."/>
            <person name="Wu J."/>
        </authorList>
    </citation>
    <scope>NUCLEOTIDE SEQUENCE [LARGE SCALE GENOMIC DNA]</scope>
    <source>
        <tissue evidence="2">Pupae without intestine</tissue>
    </source>
</reference>
<dbReference type="Pfam" id="PF02958">
    <property type="entry name" value="EcKL"/>
    <property type="match status" value="1"/>
</dbReference>
<proteinExistence type="predicted"/>
<dbReference type="InterPro" id="IPR004119">
    <property type="entry name" value="EcKL"/>
</dbReference>
<dbReference type="PANTHER" id="PTHR11012:SF55">
    <property type="entry name" value="BHLH DOMAIN-CONTAINING PROTEIN"/>
    <property type="match status" value="1"/>
</dbReference>
<evidence type="ECO:0000259" key="1">
    <source>
        <dbReference type="SMART" id="SM00587"/>
    </source>
</evidence>
<evidence type="ECO:0000313" key="3">
    <source>
        <dbReference type="Proteomes" id="UP000242457"/>
    </source>
</evidence>
<organism evidence="2 3">
    <name type="scientific">Apis cerana cerana</name>
    <name type="common">Oriental honeybee</name>
    <dbReference type="NCBI Taxonomy" id="94128"/>
    <lineage>
        <taxon>Eukaryota</taxon>
        <taxon>Metazoa</taxon>
        <taxon>Ecdysozoa</taxon>
        <taxon>Arthropoda</taxon>
        <taxon>Hexapoda</taxon>
        <taxon>Insecta</taxon>
        <taxon>Pterygota</taxon>
        <taxon>Neoptera</taxon>
        <taxon>Endopterygota</taxon>
        <taxon>Hymenoptera</taxon>
        <taxon>Apocrita</taxon>
        <taxon>Aculeata</taxon>
        <taxon>Apoidea</taxon>
        <taxon>Anthophila</taxon>
        <taxon>Apidae</taxon>
        <taxon>Apis</taxon>
    </lineage>
</organism>
<dbReference type="InterPro" id="IPR011009">
    <property type="entry name" value="Kinase-like_dom_sf"/>
</dbReference>
<name>A0A2A3ETJ0_APICC</name>